<feature type="region of interest" description="Disordered" evidence="2">
    <location>
        <begin position="1"/>
        <end position="41"/>
    </location>
</feature>
<accession>A0A423USP7</accession>
<dbReference type="PROSITE" id="PS50005">
    <property type="entry name" value="TPR"/>
    <property type="match status" value="1"/>
</dbReference>
<feature type="compositionally biased region" description="Low complexity" evidence="2">
    <location>
        <begin position="526"/>
        <end position="551"/>
    </location>
</feature>
<dbReference type="PANTHER" id="PTHR12558">
    <property type="entry name" value="CELL DIVISION CYCLE 16,23,27"/>
    <property type="match status" value="1"/>
</dbReference>
<sequence length="551" mass="58274">MDVMPQQGPDSGRTPDPSPQDPYVLPAEGATAVPPPPPTLRTTLRRAAFGAVAAGVLLAGALVAVDDGDGRPKEPGPVERAEAAATAGSPASLSDLTALIGDRQKWVESHPKDAPSLATLGTAYVEWARRSADTSYYARAEQALKRSLEARPGERGNGEAWLGLAALANARHDFLAAKRWGETVKKQQPKAWSVYPVLIDAYTGLGDRKAATAATETFGELRKGVPALARTADLYRGNGWREDALATAREAADRATQPAEKAEALHRLGELAWERGEPEEAVAQFDAALRTDAAQYASLAGRARALVALERTDEALAAYQSAQEKLPRPQYALELGELYESLGLDGDARTQYAKLREMVAAAKKDGVDESLVLARFEADHGDPEAAVELLRAQWRGQHRSAAVADALGWALHRAGKSEEGLEYAQLAADTGVRNASYAYHLGVIQRELADYGPARRNLEQAVRTNPAFSPLAAPLAREALDALGEPPPGGPGETQQPPPPPAPEPKPKPEQEKKPEAPAPAPSRTAAGKSPSPTASPSAPSSASPSVSKSP</sequence>
<feature type="region of interest" description="Disordered" evidence="2">
    <location>
        <begin position="66"/>
        <end position="89"/>
    </location>
</feature>
<feature type="compositionally biased region" description="Basic and acidic residues" evidence="2">
    <location>
        <begin position="505"/>
        <end position="516"/>
    </location>
</feature>
<comment type="caution">
    <text evidence="3">The sequence shown here is derived from an EMBL/GenBank/DDBJ whole genome shotgun (WGS) entry which is preliminary data.</text>
</comment>
<dbReference type="PANTHER" id="PTHR12558:SF13">
    <property type="entry name" value="CELL DIVISION CYCLE PROTEIN 27 HOMOLOG"/>
    <property type="match status" value="1"/>
</dbReference>
<dbReference type="AlphaFoldDB" id="A0A423USP7"/>
<dbReference type="Gene3D" id="1.25.40.10">
    <property type="entry name" value="Tetratricopeptide repeat domain"/>
    <property type="match status" value="3"/>
</dbReference>
<protein>
    <submittedName>
        <fullName evidence="3">Uncharacterized protein</fullName>
    </submittedName>
</protein>
<evidence type="ECO:0000256" key="1">
    <source>
        <dbReference type="PROSITE-ProRule" id="PRU00339"/>
    </source>
</evidence>
<name>A0A423USP7_STRGL</name>
<organism evidence="3 4">
    <name type="scientific">Streptomyces globisporus</name>
    <dbReference type="NCBI Taxonomy" id="1908"/>
    <lineage>
        <taxon>Bacteria</taxon>
        <taxon>Bacillati</taxon>
        <taxon>Actinomycetota</taxon>
        <taxon>Actinomycetes</taxon>
        <taxon>Kitasatosporales</taxon>
        <taxon>Streptomycetaceae</taxon>
        <taxon>Streptomyces</taxon>
    </lineage>
</organism>
<dbReference type="InterPro" id="IPR011990">
    <property type="entry name" value="TPR-like_helical_dom_sf"/>
</dbReference>
<feature type="region of interest" description="Disordered" evidence="2">
    <location>
        <begin position="481"/>
        <end position="551"/>
    </location>
</feature>
<keyword evidence="1" id="KW-0802">TPR repeat</keyword>
<dbReference type="SUPFAM" id="SSF48452">
    <property type="entry name" value="TPR-like"/>
    <property type="match status" value="2"/>
</dbReference>
<feature type="compositionally biased region" description="Pro residues" evidence="2">
    <location>
        <begin position="485"/>
        <end position="504"/>
    </location>
</feature>
<feature type="repeat" description="TPR" evidence="1">
    <location>
        <begin position="262"/>
        <end position="295"/>
    </location>
</feature>
<dbReference type="EMBL" id="QWFA01000194">
    <property type="protein sequence ID" value="ROV65377.1"/>
    <property type="molecule type" value="Genomic_DNA"/>
</dbReference>
<proteinExistence type="predicted"/>
<dbReference type="InterPro" id="IPR019734">
    <property type="entry name" value="TPR_rpt"/>
</dbReference>
<gene>
    <name evidence="3" type="ORF">D3105_27815</name>
</gene>
<dbReference type="Pfam" id="PF13181">
    <property type="entry name" value="TPR_8"/>
    <property type="match status" value="1"/>
</dbReference>
<evidence type="ECO:0000313" key="3">
    <source>
        <dbReference type="EMBL" id="ROV65377.1"/>
    </source>
</evidence>
<dbReference type="Proteomes" id="UP000285596">
    <property type="component" value="Unassembled WGS sequence"/>
</dbReference>
<feature type="compositionally biased region" description="Basic and acidic residues" evidence="2">
    <location>
        <begin position="68"/>
        <end position="82"/>
    </location>
</feature>
<dbReference type="RefSeq" id="WP_118905743.1">
    <property type="nucleotide sequence ID" value="NZ_QWFA01000194.1"/>
</dbReference>
<reference evidence="3 4" key="1">
    <citation type="submission" date="2018-08" db="EMBL/GenBank/DDBJ databases">
        <title>Streptomyces globisporus 1912-4Crt, whole genome shotgun sequence.</title>
        <authorList>
            <person name="Matselyukh B."/>
        </authorList>
    </citation>
    <scope>NUCLEOTIDE SEQUENCE [LARGE SCALE GENOMIC DNA]</scope>
    <source>
        <strain evidence="3 4">1912-4Crt</strain>
    </source>
</reference>
<evidence type="ECO:0000313" key="4">
    <source>
        <dbReference type="Proteomes" id="UP000285596"/>
    </source>
</evidence>
<evidence type="ECO:0000256" key="2">
    <source>
        <dbReference type="SAM" id="MobiDB-lite"/>
    </source>
</evidence>
<dbReference type="SMART" id="SM00028">
    <property type="entry name" value="TPR"/>
    <property type="match status" value="4"/>
</dbReference>